<accession>A0A9Q4KRP0</accession>
<evidence type="ECO:0000313" key="2">
    <source>
        <dbReference type="Proteomes" id="UP001143747"/>
    </source>
</evidence>
<comment type="caution">
    <text evidence="1">The sequence shown here is derived from an EMBL/GenBank/DDBJ whole genome shotgun (WGS) entry which is preliminary data.</text>
</comment>
<reference evidence="1" key="1">
    <citation type="submission" date="2022-01" db="EMBL/GenBank/DDBJ databases">
        <title>Draft genome of Methanogenium marinum DSM 15558.</title>
        <authorList>
            <person name="Chen S.-C."/>
            <person name="You Y.-T."/>
        </authorList>
    </citation>
    <scope>NUCLEOTIDE SEQUENCE</scope>
    <source>
        <strain evidence="1">DSM 15558</strain>
    </source>
</reference>
<dbReference type="AlphaFoldDB" id="A0A9Q4KRP0"/>
<dbReference type="Proteomes" id="UP001143747">
    <property type="component" value="Unassembled WGS sequence"/>
</dbReference>
<proteinExistence type="predicted"/>
<organism evidence="1 2">
    <name type="scientific">Methanogenium marinum</name>
    <dbReference type="NCBI Taxonomy" id="348610"/>
    <lineage>
        <taxon>Archaea</taxon>
        <taxon>Methanobacteriati</taxon>
        <taxon>Methanobacteriota</taxon>
        <taxon>Stenosarchaea group</taxon>
        <taxon>Methanomicrobia</taxon>
        <taxon>Methanomicrobiales</taxon>
        <taxon>Methanomicrobiaceae</taxon>
        <taxon>Methanogenium</taxon>
    </lineage>
</organism>
<gene>
    <name evidence="1" type="ORF">L0665_01620</name>
</gene>
<protein>
    <submittedName>
        <fullName evidence="1">Uncharacterized protein</fullName>
    </submittedName>
</protein>
<keyword evidence="2" id="KW-1185">Reference proteome</keyword>
<sequence length="61" mass="7162">MVSITVKPETRDSLKAIGNKGDTYNDIVDMLLRYYCIQKLNKKVEDILENEEFVPLDWEKV</sequence>
<dbReference type="EMBL" id="JAKELO010000002">
    <property type="protein sequence ID" value="MDE4907319.1"/>
    <property type="molecule type" value="Genomic_DNA"/>
</dbReference>
<evidence type="ECO:0000313" key="1">
    <source>
        <dbReference type="EMBL" id="MDE4907319.1"/>
    </source>
</evidence>
<name>A0A9Q4KRP0_9EURY</name>
<dbReference type="RefSeq" id="WP_274923977.1">
    <property type="nucleotide sequence ID" value="NZ_JAKELO010000002.1"/>
</dbReference>